<protein>
    <submittedName>
        <fullName evidence="3">Putative flap endonuclease-1-like 5' DNA nuclease</fullName>
    </submittedName>
</protein>
<keyword evidence="3" id="KW-0255">Endonuclease</keyword>
<dbReference type="OrthoDB" id="9807941at2"/>
<keyword evidence="3" id="KW-0540">Nuclease</keyword>
<reference evidence="3 4" key="1">
    <citation type="submission" date="2018-10" db="EMBL/GenBank/DDBJ databases">
        <title>Genomic Encyclopedia of Type Strains, Phase IV (KMG-IV): sequencing the most valuable type-strain genomes for metagenomic binning, comparative biology and taxonomic classification.</title>
        <authorList>
            <person name="Goeker M."/>
        </authorList>
    </citation>
    <scope>NUCLEOTIDE SEQUENCE [LARGE SCALE GENOMIC DNA]</scope>
    <source>
        <strain evidence="3 4">DSM 4734</strain>
    </source>
</reference>
<accession>A0A495D293</accession>
<dbReference type="RefSeq" id="WP_121212127.1">
    <property type="nucleotide sequence ID" value="NZ_RBIM01000006.1"/>
</dbReference>
<proteinExistence type="predicted"/>
<name>A0A495D293_9PROT</name>
<keyword evidence="3" id="KW-0378">Hydrolase</keyword>
<dbReference type="Gene3D" id="1.10.150.20">
    <property type="entry name" value="5' to 3' exonuclease, C-terminal subdomain"/>
    <property type="match status" value="1"/>
</dbReference>
<evidence type="ECO:0000256" key="1">
    <source>
        <dbReference type="SAM" id="Coils"/>
    </source>
</evidence>
<evidence type="ECO:0000313" key="3">
    <source>
        <dbReference type="EMBL" id="RKQ95664.1"/>
    </source>
</evidence>
<evidence type="ECO:0000313" key="4">
    <source>
        <dbReference type="Proteomes" id="UP000273675"/>
    </source>
</evidence>
<dbReference type="Proteomes" id="UP000273675">
    <property type="component" value="Unassembled WGS sequence"/>
</dbReference>
<feature type="compositionally biased region" description="Low complexity" evidence="2">
    <location>
        <begin position="117"/>
        <end position="127"/>
    </location>
</feature>
<gene>
    <name evidence="3" type="ORF">C7435_2770</name>
</gene>
<evidence type="ECO:0000256" key="2">
    <source>
        <dbReference type="SAM" id="MobiDB-lite"/>
    </source>
</evidence>
<feature type="compositionally biased region" description="Low complexity" evidence="2">
    <location>
        <begin position="77"/>
        <end position="89"/>
    </location>
</feature>
<sequence>MFYLIWEMGILLLLAVGFGVFVGYQIWSGDARSAEADAALAENARLRQENENLARRLGEAKSSSRVVAEPVAARAEAPEIAMPEPVEAATDIARPGDTRSTGDIEPVAKPKAKAKAKAASASNTAKSQPAATSDAGLSDIKGLGPKAASALKAGGVTSVSQIASWTDADIARWDEAINGRGRIVRDDWVGQAKSLSGG</sequence>
<dbReference type="EMBL" id="RBIM01000006">
    <property type="protein sequence ID" value="RKQ95664.1"/>
    <property type="molecule type" value="Genomic_DNA"/>
</dbReference>
<feature type="region of interest" description="Disordered" evidence="2">
    <location>
        <begin position="77"/>
        <end position="142"/>
    </location>
</feature>
<organism evidence="3 4">
    <name type="scientific">Maricaulis maris</name>
    <dbReference type="NCBI Taxonomy" id="74318"/>
    <lineage>
        <taxon>Bacteria</taxon>
        <taxon>Pseudomonadati</taxon>
        <taxon>Pseudomonadota</taxon>
        <taxon>Alphaproteobacteria</taxon>
        <taxon>Maricaulales</taxon>
        <taxon>Maricaulaceae</taxon>
        <taxon>Maricaulis</taxon>
    </lineage>
</organism>
<feature type="coiled-coil region" evidence="1">
    <location>
        <begin position="31"/>
        <end position="63"/>
    </location>
</feature>
<dbReference type="AlphaFoldDB" id="A0A495D293"/>
<comment type="caution">
    <text evidence="3">The sequence shown here is derived from an EMBL/GenBank/DDBJ whole genome shotgun (WGS) entry which is preliminary data.</text>
</comment>
<keyword evidence="1" id="KW-0175">Coiled coil</keyword>
<dbReference type="GO" id="GO:0004519">
    <property type="term" value="F:endonuclease activity"/>
    <property type="evidence" value="ECO:0007669"/>
    <property type="project" value="UniProtKB-KW"/>
</dbReference>
<feature type="compositionally biased region" description="Basic and acidic residues" evidence="2">
    <location>
        <begin position="94"/>
        <end position="108"/>
    </location>
</feature>